<feature type="domain" description="Helicase C-terminal" evidence="6">
    <location>
        <begin position="143"/>
        <end position="299"/>
    </location>
</feature>
<dbReference type="InterPro" id="IPR027417">
    <property type="entry name" value="P-loop_NTPase"/>
</dbReference>
<dbReference type="PANTHER" id="PTHR47960">
    <property type="entry name" value="DEAD-BOX ATP-DEPENDENT RNA HELICASE 50"/>
    <property type="match status" value="1"/>
</dbReference>
<dbReference type="PROSITE" id="PS51194">
    <property type="entry name" value="HELICASE_CTER"/>
    <property type="match status" value="1"/>
</dbReference>
<feature type="compositionally biased region" description="Basic residues" evidence="5">
    <location>
        <begin position="350"/>
        <end position="359"/>
    </location>
</feature>
<evidence type="ECO:0000256" key="1">
    <source>
        <dbReference type="ARBA" id="ARBA00022741"/>
    </source>
</evidence>
<protein>
    <recommendedName>
        <fullName evidence="6">Helicase C-terminal domain-containing protein</fullName>
    </recommendedName>
</protein>
<keyword evidence="2" id="KW-0378">Hydrolase</keyword>
<evidence type="ECO:0000259" key="6">
    <source>
        <dbReference type="PROSITE" id="PS51194"/>
    </source>
</evidence>
<evidence type="ECO:0000256" key="3">
    <source>
        <dbReference type="ARBA" id="ARBA00022806"/>
    </source>
</evidence>
<dbReference type="OrthoDB" id="10256233at2759"/>
<comment type="caution">
    <text evidence="7">The sequence shown here is derived from an EMBL/GenBank/DDBJ whole genome shotgun (WGS) entry which is preliminary data.</text>
</comment>
<evidence type="ECO:0000313" key="7">
    <source>
        <dbReference type="EMBL" id="EJK69325.1"/>
    </source>
</evidence>
<dbReference type="SUPFAM" id="SSF52540">
    <property type="entry name" value="P-loop containing nucleoside triphosphate hydrolases"/>
    <property type="match status" value="1"/>
</dbReference>
<dbReference type="Pfam" id="PF00271">
    <property type="entry name" value="Helicase_C"/>
    <property type="match status" value="1"/>
</dbReference>
<keyword evidence="1" id="KW-0547">Nucleotide-binding</keyword>
<dbReference type="EMBL" id="AGNL01010223">
    <property type="protein sequence ID" value="EJK69325.1"/>
    <property type="molecule type" value="Genomic_DNA"/>
</dbReference>
<name>K0SV72_THAOC</name>
<evidence type="ECO:0000256" key="2">
    <source>
        <dbReference type="ARBA" id="ARBA00022801"/>
    </source>
</evidence>
<reference evidence="7 8" key="1">
    <citation type="journal article" date="2012" name="Genome Biol.">
        <title>Genome and low-iron response of an oceanic diatom adapted to chronic iron limitation.</title>
        <authorList>
            <person name="Lommer M."/>
            <person name="Specht M."/>
            <person name="Roy A.S."/>
            <person name="Kraemer L."/>
            <person name="Andreson R."/>
            <person name="Gutowska M.A."/>
            <person name="Wolf J."/>
            <person name="Bergner S.V."/>
            <person name="Schilhabel M.B."/>
            <person name="Klostermeier U.C."/>
            <person name="Beiko R.G."/>
            <person name="Rosenstiel P."/>
            <person name="Hippler M."/>
            <person name="Laroche J."/>
        </authorList>
    </citation>
    <scope>NUCLEOTIDE SEQUENCE [LARGE SCALE GENOMIC DNA]</scope>
    <source>
        <strain evidence="7 8">CCMP1005</strain>
    </source>
</reference>
<organism evidence="7 8">
    <name type="scientific">Thalassiosira oceanica</name>
    <name type="common">Marine diatom</name>
    <dbReference type="NCBI Taxonomy" id="159749"/>
    <lineage>
        <taxon>Eukaryota</taxon>
        <taxon>Sar</taxon>
        <taxon>Stramenopiles</taxon>
        <taxon>Ochrophyta</taxon>
        <taxon>Bacillariophyta</taxon>
        <taxon>Coscinodiscophyceae</taxon>
        <taxon>Thalassiosirophycidae</taxon>
        <taxon>Thalassiosirales</taxon>
        <taxon>Thalassiosiraceae</taxon>
        <taxon>Thalassiosira</taxon>
    </lineage>
</organism>
<dbReference type="Gene3D" id="3.40.50.300">
    <property type="entry name" value="P-loop containing nucleotide triphosphate hydrolases"/>
    <property type="match status" value="1"/>
</dbReference>
<evidence type="ECO:0000313" key="8">
    <source>
        <dbReference type="Proteomes" id="UP000266841"/>
    </source>
</evidence>
<feature type="region of interest" description="Disordered" evidence="5">
    <location>
        <begin position="169"/>
        <end position="209"/>
    </location>
</feature>
<dbReference type="eggNOG" id="KOG0331">
    <property type="taxonomic scope" value="Eukaryota"/>
</dbReference>
<keyword evidence="8" id="KW-1185">Reference proteome</keyword>
<dbReference type="GO" id="GO:0004386">
    <property type="term" value="F:helicase activity"/>
    <property type="evidence" value="ECO:0007669"/>
    <property type="project" value="UniProtKB-KW"/>
</dbReference>
<dbReference type="GO" id="GO:0016787">
    <property type="term" value="F:hydrolase activity"/>
    <property type="evidence" value="ECO:0007669"/>
    <property type="project" value="UniProtKB-KW"/>
</dbReference>
<gene>
    <name evidence="7" type="ORF">THAOC_09427</name>
</gene>
<feature type="compositionally biased region" description="Gly residues" evidence="5">
    <location>
        <begin position="178"/>
        <end position="187"/>
    </location>
</feature>
<keyword evidence="3" id="KW-0347">Helicase</keyword>
<accession>K0SV72</accession>
<feature type="compositionally biased region" description="Gly residues" evidence="5">
    <location>
        <begin position="335"/>
        <end position="349"/>
    </location>
</feature>
<dbReference type="Proteomes" id="UP000266841">
    <property type="component" value="Unassembled WGS sequence"/>
</dbReference>
<sequence length="365" mass="40063">MLPHGSLSSMQMPQTAYPCDLVSTWRLMTTMRCWWERASPHWTTTLRSRLNMETHDYDAMLVGAGFASLDYDDDGKKTILTTNRTSGRASFRVIMSSFLLHACPGDAPRRPEISVEQFDMSKSFTGRRSMGRSDAAGTPFGEDARTNIPLYEEFVYAAACSDVHKRLAGTSRTSSEGRTGGARGRGCGLTTTRNSNLRSFSQSSSGGDGAESFLVCTDRAARGVDFDSSPVDHVLLFDFPRDPAEYVRRVGRTARAGRAGASTVLAYGWQLPVARRIMGLAEGKKGKGKGKNGRGNAKLEGFTMMRSTDGWNDEDEREDMRYMKGGAKGRREMAEGGGRGSPGPGSSGGGKKRRMREKRSKPWER</sequence>
<proteinExistence type="predicted"/>
<dbReference type="GO" id="GO:0005524">
    <property type="term" value="F:ATP binding"/>
    <property type="evidence" value="ECO:0007669"/>
    <property type="project" value="UniProtKB-KW"/>
</dbReference>
<dbReference type="AlphaFoldDB" id="K0SV72"/>
<feature type="compositionally biased region" description="Low complexity" evidence="5">
    <location>
        <begin position="188"/>
        <end position="205"/>
    </location>
</feature>
<feature type="region of interest" description="Disordered" evidence="5">
    <location>
        <begin position="283"/>
        <end position="365"/>
    </location>
</feature>
<keyword evidence="4" id="KW-0067">ATP-binding</keyword>
<dbReference type="InterPro" id="IPR001650">
    <property type="entry name" value="Helicase_C-like"/>
</dbReference>
<dbReference type="SMART" id="SM00490">
    <property type="entry name" value="HELICc"/>
    <property type="match status" value="1"/>
</dbReference>
<evidence type="ECO:0000256" key="4">
    <source>
        <dbReference type="ARBA" id="ARBA00022840"/>
    </source>
</evidence>
<evidence type="ECO:0000256" key="5">
    <source>
        <dbReference type="SAM" id="MobiDB-lite"/>
    </source>
</evidence>